<keyword evidence="5 8" id="KW-0812">Transmembrane</keyword>
<evidence type="ECO:0000259" key="9">
    <source>
        <dbReference type="Pfam" id="PF03600"/>
    </source>
</evidence>
<comment type="subcellular location">
    <subcellularLocation>
        <location evidence="1">Cell membrane</location>
        <topology evidence="1">Multi-pass membrane protein</topology>
    </subcellularLocation>
</comment>
<proteinExistence type="inferred from homology"/>
<dbReference type="PANTHER" id="PTHR43568:SF1">
    <property type="entry name" value="P PROTEIN"/>
    <property type="match status" value="1"/>
</dbReference>
<evidence type="ECO:0000313" key="13">
    <source>
        <dbReference type="Proteomes" id="UP000297288"/>
    </source>
</evidence>
<keyword evidence="6 8" id="KW-1133">Transmembrane helix</keyword>
<name>A0A1G6PUG5_9BACT</name>
<dbReference type="STRING" id="28234.SAMN04488588_1882"/>
<sequence length="426" mass="47597">MDALIVLAVTVLAYYFIIFSKKVNKAIMTFFLATILFILKPVAGLTFENAGEIVSFETLGILLGMMIIVEIMKETGFFTFIAINVIKISKARFWMVMFLLMIVVIFFSAFLDNLVTILLIAPIIFLIADTVKINPAPLMIFTIIVDNIGGMSTLIGSPLNIVLGSIGNLDFNRFLLTMLPISMISFVSSFFMFKSQNKFDIKLLNKRLQGLMKMDPYKAIQDKNLMIKSVVIFLIVLIGFMLHTVINIDLALIAMSGALLLMLLSNRDFEKMAKKIDWNTMFFYAGLFILTYSLEKIGVIELISNVFMPLNDNPLILMLVFMWLGALITPFLSAVPGALIMAPVISLLISNGAPYELWFAFAIGANLGTNLTPLGAVQNIVGLSLIEKQTGSSYGFTQYIKMTYKFVLVPMILGSGYLITFYYFFS</sequence>
<dbReference type="InterPro" id="IPR004680">
    <property type="entry name" value="Cit_transptr-like_dom"/>
</dbReference>
<dbReference type="EMBL" id="FMYV01000009">
    <property type="protein sequence ID" value="SDC83037.1"/>
    <property type="molecule type" value="Genomic_DNA"/>
</dbReference>
<evidence type="ECO:0000256" key="8">
    <source>
        <dbReference type="SAM" id="Phobius"/>
    </source>
</evidence>
<keyword evidence="7 8" id="KW-0472">Membrane</keyword>
<evidence type="ECO:0000313" key="11">
    <source>
        <dbReference type="EMBL" id="TGG86886.1"/>
    </source>
</evidence>
<dbReference type="InterPro" id="IPR000802">
    <property type="entry name" value="Arsenical_pump_ArsB"/>
</dbReference>
<dbReference type="Pfam" id="PF03600">
    <property type="entry name" value="CitMHS"/>
    <property type="match status" value="1"/>
</dbReference>
<feature type="transmembrane region" description="Helical" evidence="8">
    <location>
        <begin position="138"/>
        <end position="162"/>
    </location>
</feature>
<feature type="transmembrane region" description="Helical" evidence="8">
    <location>
        <begin position="225"/>
        <end position="242"/>
    </location>
</feature>
<feature type="transmembrane region" description="Helical" evidence="8">
    <location>
        <begin position="30"/>
        <end position="47"/>
    </location>
</feature>
<dbReference type="Proteomes" id="UP000199322">
    <property type="component" value="Unassembled WGS sequence"/>
</dbReference>
<keyword evidence="3" id="KW-0813">Transport</keyword>
<feature type="transmembrane region" description="Helical" evidence="8">
    <location>
        <begin position="53"/>
        <end position="72"/>
    </location>
</feature>
<feature type="transmembrane region" description="Helical" evidence="8">
    <location>
        <begin position="174"/>
        <end position="193"/>
    </location>
</feature>
<dbReference type="AlphaFoldDB" id="A0A1G6PUG5"/>
<dbReference type="OrthoDB" id="9765532at2"/>
<comment type="similarity">
    <text evidence="2">Belongs to the CitM (TC 2.A.11) transporter family.</text>
</comment>
<protein>
    <submittedName>
        <fullName evidence="11">Citrate transporter</fullName>
    </submittedName>
    <submittedName>
        <fullName evidence="10">Na+/H+ antiporter NhaD</fullName>
    </submittedName>
</protein>
<dbReference type="PANTHER" id="PTHR43568">
    <property type="entry name" value="P PROTEIN"/>
    <property type="match status" value="1"/>
</dbReference>
<gene>
    <name evidence="11" type="ORF">E4650_09575</name>
    <name evidence="10" type="ORF">SAMN04488588_1882</name>
</gene>
<accession>A0A1G6PUG5</accession>
<feature type="transmembrane region" description="Helical" evidence="8">
    <location>
        <begin position="93"/>
        <end position="109"/>
    </location>
</feature>
<feature type="transmembrane region" description="Helical" evidence="8">
    <location>
        <begin position="276"/>
        <end position="294"/>
    </location>
</feature>
<evidence type="ECO:0000256" key="1">
    <source>
        <dbReference type="ARBA" id="ARBA00004651"/>
    </source>
</evidence>
<organism evidence="10 12">
    <name type="scientific">Geotoga petraea</name>
    <dbReference type="NCBI Taxonomy" id="28234"/>
    <lineage>
        <taxon>Bacteria</taxon>
        <taxon>Thermotogati</taxon>
        <taxon>Thermotogota</taxon>
        <taxon>Thermotogae</taxon>
        <taxon>Petrotogales</taxon>
        <taxon>Petrotogaceae</taxon>
        <taxon>Geotoga</taxon>
    </lineage>
</organism>
<feature type="transmembrane region" description="Helical" evidence="8">
    <location>
        <begin position="6"/>
        <end position="23"/>
    </location>
</feature>
<feature type="transmembrane region" description="Helical" evidence="8">
    <location>
        <begin position="406"/>
        <end position="425"/>
    </location>
</feature>
<evidence type="ECO:0000256" key="4">
    <source>
        <dbReference type="ARBA" id="ARBA00022475"/>
    </source>
</evidence>
<dbReference type="PRINTS" id="PR00758">
    <property type="entry name" value="ARSENICPUMP"/>
</dbReference>
<evidence type="ECO:0000256" key="3">
    <source>
        <dbReference type="ARBA" id="ARBA00022448"/>
    </source>
</evidence>
<keyword evidence="12" id="KW-1185">Reference proteome</keyword>
<evidence type="ECO:0000256" key="5">
    <source>
        <dbReference type="ARBA" id="ARBA00022692"/>
    </source>
</evidence>
<evidence type="ECO:0000256" key="2">
    <source>
        <dbReference type="ARBA" id="ARBA00009843"/>
    </source>
</evidence>
<feature type="transmembrane region" description="Helical" evidence="8">
    <location>
        <begin position="314"/>
        <end position="345"/>
    </location>
</feature>
<evidence type="ECO:0000313" key="12">
    <source>
        <dbReference type="Proteomes" id="UP000199322"/>
    </source>
</evidence>
<evidence type="ECO:0000256" key="7">
    <source>
        <dbReference type="ARBA" id="ARBA00023136"/>
    </source>
</evidence>
<evidence type="ECO:0000313" key="10">
    <source>
        <dbReference type="EMBL" id="SDC83037.1"/>
    </source>
</evidence>
<reference evidence="11 13" key="2">
    <citation type="submission" date="2019-04" db="EMBL/GenBank/DDBJ databases">
        <title>Draft genome sequence data and analysis of a Fermenting Bacterium, Geotoga petraea strain HO-Geo1, isolated from heavy-oil petroleum reservoir in Russia.</title>
        <authorList>
            <person name="Grouzdev D.S."/>
            <person name="Semenova E.M."/>
            <person name="Sokolova D.S."/>
            <person name="Tourova T.P."/>
            <person name="Poltaraus A.B."/>
            <person name="Nazina T.N."/>
        </authorList>
    </citation>
    <scope>NUCLEOTIDE SEQUENCE [LARGE SCALE GENOMIC DNA]</scope>
    <source>
        <strain evidence="11 13">HO-Geo1</strain>
    </source>
</reference>
<dbReference type="InterPro" id="IPR051475">
    <property type="entry name" value="Diverse_Ion_Transporter"/>
</dbReference>
<reference evidence="10 12" key="1">
    <citation type="submission" date="2016-10" db="EMBL/GenBank/DDBJ databases">
        <authorList>
            <person name="de Groot N.N."/>
        </authorList>
    </citation>
    <scope>NUCLEOTIDE SEQUENCE [LARGE SCALE GENOMIC DNA]</scope>
    <source>
        <strain evidence="10 12">WG14</strain>
    </source>
</reference>
<dbReference type="RefSeq" id="WP_091405234.1">
    <property type="nucleotide sequence ID" value="NZ_FMYV01000009.1"/>
</dbReference>
<feature type="domain" description="Citrate transporter-like" evidence="9">
    <location>
        <begin position="15"/>
        <end position="364"/>
    </location>
</feature>
<dbReference type="Proteomes" id="UP000297288">
    <property type="component" value="Unassembled WGS sequence"/>
</dbReference>
<keyword evidence="4" id="KW-1003">Cell membrane</keyword>
<dbReference type="GO" id="GO:0015105">
    <property type="term" value="F:arsenite transmembrane transporter activity"/>
    <property type="evidence" value="ECO:0007669"/>
    <property type="project" value="InterPro"/>
</dbReference>
<dbReference type="EMBL" id="SRME01000007">
    <property type="protein sequence ID" value="TGG86886.1"/>
    <property type="molecule type" value="Genomic_DNA"/>
</dbReference>
<evidence type="ECO:0000256" key="6">
    <source>
        <dbReference type="ARBA" id="ARBA00022989"/>
    </source>
</evidence>
<dbReference type="GO" id="GO:0005886">
    <property type="term" value="C:plasma membrane"/>
    <property type="evidence" value="ECO:0007669"/>
    <property type="project" value="UniProtKB-SubCell"/>
</dbReference>